<evidence type="ECO:0000256" key="1">
    <source>
        <dbReference type="PROSITE-ProRule" id="PRU00703"/>
    </source>
</evidence>
<evidence type="ECO:0000256" key="2">
    <source>
        <dbReference type="SAM" id="MobiDB-lite"/>
    </source>
</evidence>
<feature type="domain" description="CBS" evidence="3">
    <location>
        <begin position="97"/>
        <end position="156"/>
    </location>
</feature>
<proteinExistence type="predicted"/>
<protein>
    <recommendedName>
        <fullName evidence="3">CBS domain-containing protein</fullName>
    </recommendedName>
</protein>
<dbReference type="Gene3D" id="3.10.580.10">
    <property type="entry name" value="CBS-domain"/>
    <property type="match status" value="1"/>
</dbReference>
<dbReference type="PROSITE" id="PS51371">
    <property type="entry name" value="CBS"/>
    <property type="match status" value="1"/>
</dbReference>
<name>A0ABP4WAE8_9MICO</name>
<dbReference type="SUPFAM" id="SSF54631">
    <property type="entry name" value="CBS-domain pair"/>
    <property type="match status" value="1"/>
</dbReference>
<gene>
    <name evidence="4" type="ORF">GCM10009810_08290</name>
</gene>
<evidence type="ECO:0000313" key="4">
    <source>
        <dbReference type="EMBL" id="GAA1750255.1"/>
    </source>
</evidence>
<organism evidence="4 5">
    <name type="scientific">Nostocoides vanveenii</name>
    <dbReference type="NCBI Taxonomy" id="330835"/>
    <lineage>
        <taxon>Bacteria</taxon>
        <taxon>Bacillati</taxon>
        <taxon>Actinomycetota</taxon>
        <taxon>Actinomycetes</taxon>
        <taxon>Micrococcales</taxon>
        <taxon>Intrasporangiaceae</taxon>
        <taxon>Nostocoides</taxon>
    </lineage>
</organism>
<accession>A0ABP4WAE8</accession>
<dbReference type="CDD" id="cd17788">
    <property type="entry name" value="CBS_pair_bac"/>
    <property type="match status" value="1"/>
</dbReference>
<comment type="caution">
    <text evidence="4">The sequence shown here is derived from an EMBL/GenBank/DDBJ whole genome shotgun (WGS) entry which is preliminary data.</text>
</comment>
<dbReference type="EMBL" id="BAAAPN010000021">
    <property type="protein sequence ID" value="GAA1750255.1"/>
    <property type="molecule type" value="Genomic_DNA"/>
</dbReference>
<sequence>MRAEELLEQVPIVHRETTGAEAARVVAEFRLTGLVVADDQDAPIAVIPGTQLLSVVLPQYVRDDPKLAHAFDERAADDLCRKLNTVTIGELLDAKRLKAAQVPSVLPEDTLIEIATVMDQGHYPVVLVRERDQSYRGVVTMSRVLAAIATAAGQDSDLVRRRLQRDIIERGRSGVLTQPDPPEPAAAGASDAPVVGD</sequence>
<keyword evidence="5" id="KW-1185">Reference proteome</keyword>
<dbReference type="RefSeq" id="WP_344062536.1">
    <property type="nucleotide sequence ID" value="NZ_BAAAPN010000021.1"/>
</dbReference>
<dbReference type="Proteomes" id="UP001501475">
    <property type="component" value="Unassembled WGS sequence"/>
</dbReference>
<evidence type="ECO:0000313" key="5">
    <source>
        <dbReference type="Proteomes" id="UP001501475"/>
    </source>
</evidence>
<dbReference type="InterPro" id="IPR000644">
    <property type="entry name" value="CBS_dom"/>
</dbReference>
<dbReference type="Pfam" id="PF00571">
    <property type="entry name" value="CBS"/>
    <property type="match status" value="1"/>
</dbReference>
<reference evidence="5" key="1">
    <citation type="journal article" date="2019" name="Int. J. Syst. Evol. Microbiol.">
        <title>The Global Catalogue of Microorganisms (GCM) 10K type strain sequencing project: providing services to taxonomists for standard genome sequencing and annotation.</title>
        <authorList>
            <consortium name="The Broad Institute Genomics Platform"/>
            <consortium name="The Broad Institute Genome Sequencing Center for Infectious Disease"/>
            <person name="Wu L."/>
            <person name="Ma J."/>
        </authorList>
    </citation>
    <scope>NUCLEOTIDE SEQUENCE [LARGE SCALE GENOMIC DNA]</scope>
    <source>
        <strain evidence="5">JCM 15591</strain>
    </source>
</reference>
<dbReference type="InterPro" id="IPR046342">
    <property type="entry name" value="CBS_dom_sf"/>
</dbReference>
<feature type="region of interest" description="Disordered" evidence="2">
    <location>
        <begin position="170"/>
        <end position="197"/>
    </location>
</feature>
<keyword evidence="1" id="KW-0129">CBS domain</keyword>
<evidence type="ECO:0000259" key="3">
    <source>
        <dbReference type="PROSITE" id="PS51371"/>
    </source>
</evidence>